<name>A0A9X5H6H7_9FIRM</name>
<evidence type="ECO:0000313" key="3">
    <source>
        <dbReference type="EMBL" id="NDO68171.1"/>
    </source>
</evidence>
<comment type="caution">
    <text evidence="3">The sequence shown here is derived from an EMBL/GenBank/DDBJ whole genome shotgun (WGS) entry which is preliminary data.</text>
</comment>
<feature type="transmembrane region" description="Helical" evidence="1">
    <location>
        <begin position="12"/>
        <end position="36"/>
    </location>
</feature>
<dbReference type="AlphaFoldDB" id="A0A9X5H6H7"/>
<evidence type="ECO:0000259" key="2">
    <source>
        <dbReference type="Pfam" id="PF02397"/>
    </source>
</evidence>
<feature type="domain" description="Bacterial sugar transferase" evidence="2">
    <location>
        <begin position="15"/>
        <end position="84"/>
    </location>
</feature>
<reference evidence="3 4" key="1">
    <citation type="submission" date="2019-07" db="EMBL/GenBank/DDBJ databases">
        <title>Draft genome sequences of 15 bacterial species constituting the stable defined intestinal microbiota of the GM15 gnotobiotic mouse model.</title>
        <authorList>
            <person name="Elie C."/>
            <person name="Mathieu A."/>
            <person name="Saliou A."/>
            <person name="Darnaud M."/>
            <person name="Leulier F."/>
            <person name="Tamellini A."/>
        </authorList>
    </citation>
    <scope>NUCLEOTIDE SEQUENCE [LARGE SCALE GENOMIC DNA]</scope>
    <source>
        <strain evidence="4">ASF 502</strain>
    </source>
</reference>
<protein>
    <recommendedName>
        <fullName evidence="2">Bacterial sugar transferase domain-containing protein</fullName>
    </recommendedName>
</protein>
<proteinExistence type="predicted"/>
<keyword evidence="1" id="KW-0472">Membrane</keyword>
<keyword evidence="1" id="KW-0812">Transmembrane</keyword>
<keyword evidence="1" id="KW-1133">Transmembrane helix</keyword>
<dbReference type="Pfam" id="PF02397">
    <property type="entry name" value="Bac_transf"/>
    <property type="match status" value="1"/>
</dbReference>
<sequence length="88" mass="9827">MGQSKLKLVPKSAKLTFVGLVLLFPLFIAICLAIYVDDLGPTFLVKKESGKTGIIIHKFRSMKMSAHEDVSTHQLSNLEQYITKSVDF</sequence>
<dbReference type="OrthoDB" id="9808602at2"/>
<evidence type="ECO:0000313" key="4">
    <source>
        <dbReference type="Proteomes" id="UP000474104"/>
    </source>
</evidence>
<dbReference type="Proteomes" id="UP000474104">
    <property type="component" value="Unassembled WGS sequence"/>
</dbReference>
<dbReference type="RefSeq" id="WP_157404170.1">
    <property type="nucleotide sequence ID" value="NZ_VIRB01000036.1"/>
</dbReference>
<organism evidence="3 4">
    <name type="scientific">Schaedlerella arabinosiphila</name>
    <dbReference type="NCBI Taxonomy" id="2044587"/>
    <lineage>
        <taxon>Bacteria</taxon>
        <taxon>Bacillati</taxon>
        <taxon>Bacillota</taxon>
        <taxon>Clostridia</taxon>
        <taxon>Lachnospirales</taxon>
        <taxon>Lachnospiraceae</taxon>
        <taxon>Schaedlerella</taxon>
    </lineage>
</organism>
<dbReference type="InterPro" id="IPR003362">
    <property type="entry name" value="Bact_transf"/>
</dbReference>
<dbReference type="EMBL" id="VIRB01000036">
    <property type="protein sequence ID" value="NDO68171.1"/>
    <property type="molecule type" value="Genomic_DNA"/>
</dbReference>
<gene>
    <name evidence="3" type="ORF">FMM80_05375</name>
</gene>
<accession>A0A9X5H6H7</accession>
<evidence type="ECO:0000256" key="1">
    <source>
        <dbReference type="SAM" id="Phobius"/>
    </source>
</evidence>